<proteinExistence type="predicted"/>
<keyword evidence="2" id="KW-1185">Reference proteome</keyword>
<gene>
    <name evidence="1" type="primary">g6814</name>
    <name evidence="1" type="ORF">VP750_LOCUS5833</name>
</gene>
<dbReference type="EMBL" id="CAXHTA020000010">
    <property type="protein sequence ID" value="CAL5224174.1"/>
    <property type="molecule type" value="Genomic_DNA"/>
</dbReference>
<name>A0ABP1FYM8_9CHLO</name>
<sequence length="122" mass="12684">MRTAVKALKGSHLLPLREALGGPVLPMEVPGSPDWELAWEVHTLAAMEAAAAHLALAAGLAAVVALAATQEGQAEVDVGDGLAETVAHRMKAQDSAKVVAHISCPQQHLTWTTGPQTKDLVL</sequence>
<accession>A0ABP1FYM8</accession>
<evidence type="ECO:0000313" key="1">
    <source>
        <dbReference type="EMBL" id="CAL5224174.1"/>
    </source>
</evidence>
<reference evidence="1 2" key="1">
    <citation type="submission" date="2024-06" db="EMBL/GenBank/DDBJ databases">
        <authorList>
            <person name="Kraege A."/>
            <person name="Thomma B."/>
        </authorList>
    </citation>
    <scope>NUCLEOTIDE SEQUENCE [LARGE SCALE GENOMIC DNA]</scope>
</reference>
<evidence type="ECO:0000313" key="2">
    <source>
        <dbReference type="Proteomes" id="UP001497392"/>
    </source>
</evidence>
<protein>
    <submittedName>
        <fullName evidence="1">G6814 protein</fullName>
    </submittedName>
</protein>
<organism evidence="1 2">
    <name type="scientific">Coccomyxa viridis</name>
    <dbReference type="NCBI Taxonomy" id="1274662"/>
    <lineage>
        <taxon>Eukaryota</taxon>
        <taxon>Viridiplantae</taxon>
        <taxon>Chlorophyta</taxon>
        <taxon>core chlorophytes</taxon>
        <taxon>Trebouxiophyceae</taxon>
        <taxon>Trebouxiophyceae incertae sedis</taxon>
        <taxon>Coccomyxaceae</taxon>
        <taxon>Coccomyxa</taxon>
    </lineage>
</organism>
<comment type="caution">
    <text evidence="1">The sequence shown here is derived from an EMBL/GenBank/DDBJ whole genome shotgun (WGS) entry which is preliminary data.</text>
</comment>
<dbReference type="Proteomes" id="UP001497392">
    <property type="component" value="Unassembled WGS sequence"/>
</dbReference>